<feature type="transmembrane region" description="Helical" evidence="6">
    <location>
        <begin position="691"/>
        <end position="710"/>
    </location>
</feature>
<gene>
    <name evidence="8" type="ORF">Xbed_01632</name>
</gene>
<dbReference type="AlphaFoldDB" id="A0A1Y2SQ06"/>
<feature type="domain" description="Membrane transport protein MMPL" evidence="7">
    <location>
        <begin position="253"/>
        <end position="408"/>
    </location>
</feature>
<keyword evidence="5 6" id="KW-0472">Membrane</keyword>
<evidence type="ECO:0000259" key="7">
    <source>
        <dbReference type="Pfam" id="PF03176"/>
    </source>
</evidence>
<feature type="transmembrane region" description="Helical" evidence="6">
    <location>
        <begin position="747"/>
        <end position="769"/>
    </location>
</feature>
<evidence type="ECO:0000313" key="8">
    <source>
        <dbReference type="EMBL" id="OTA20158.1"/>
    </source>
</evidence>
<dbReference type="RefSeq" id="WP_086112417.1">
    <property type="nucleotide sequence ID" value="NZ_CAWNHF010000013.1"/>
</dbReference>
<feature type="transmembrane region" description="Helical" evidence="6">
    <location>
        <begin position="290"/>
        <end position="310"/>
    </location>
</feature>
<feature type="transmembrane region" description="Helical" evidence="6">
    <location>
        <begin position="664"/>
        <end position="685"/>
    </location>
</feature>
<comment type="caution">
    <text evidence="8">The sequence shown here is derived from an EMBL/GenBank/DDBJ whole genome shotgun (WGS) entry which is preliminary data.</text>
</comment>
<feature type="transmembrane region" description="Helical" evidence="6">
    <location>
        <begin position="316"/>
        <end position="338"/>
    </location>
</feature>
<dbReference type="GO" id="GO:0005886">
    <property type="term" value="C:plasma membrane"/>
    <property type="evidence" value="ECO:0007669"/>
    <property type="project" value="UniProtKB-SubCell"/>
</dbReference>
<dbReference type="EMBL" id="MUBK01000011">
    <property type="protein sequence ID" value="OTA20158.1"/>
    <property type="molecule type" value="Genomic_DNA"/>
</dbReference>
<dbReference type="InterPro" id="IPR004869">
    <property type="entry name" value="MMPL_dom"/>
</dbReference>
<accession>A0A1Y2SQ06</accession>
<dbReference type="OrthoDB" id="9780358at2"/>
<evidence type="ECO:0000313" key="9">
    <source>
        <dbReference type="Proteomes" id="UP000194204"/>
    </source>
</evidence>
<evidence type="ECO:0000256" key="5">
    <source>
        <dbReference type="ARBA" id="ARBA00023136"/>
    </source>
</evidence>
<reference evidence="8 9" key="1">
    <citation type="submission" date="2017-01" db="EMBL/GenBank/DDBJ databases">
        <title>Deconstructing symbiosis and pathogenesis requirements using a combined genomic-metabolomic approach.</title>
        <authorList>
            <person name="Tobias N.J."/>
            <person name="Wolff H."/>
            <person name="Djahanschiri B."/>
            <person name="Ebersberger I."/>
            <person name="Bode H.B."/>
        </authorList>
    </citation>
    <scope>NUCLEOTIDE SEQUENCE [LARGE SCALE GENOMIC DNA]</scope>
    <source>
        <strain evidence="8 9">DSM 4764</strain>
    </source>
</reference>
<protein>
    <submittedName>
        <fullName evidence="8">Membrane protein</fullName>
    </submittedName>
</protein>
<name>A0A1Y2SQ06_9GAMM</name>
<evidence type="ECO:0000256" key="4">
    <source>
        <dbReference type="ARBA" id="ARBA00022989"/>
    </source>
</evidence>
<feature type="transmembrane region" description="Helical" evidence="6">
    <location>
        <begin position="359"/>
        <end position="379"/>
    </location>
</feature>
<feature type="transmembrane region" description="Helical" evidence="6">
    <location>
        <begin position="639"/>
        <end position="657"/>
    </location>
</feature>
<dbReference type="STRING" id="40578.Xbed_01632"/>
<keyword evidence="2" id="KW-1003">Cell membrane</keyword>
<keyword evidence="4 6" id="KW-1133">Transmembrane helix</keyword>
<evidence type="ECO:0000256" key="6">
    <source>
        <dbReference type="SAM" id="Phobius"/>
    </source>
</evidence>
<sequence>MKKNNTSNSEPRLLTLFWLLICSLLLISLAALLPQSRLSTSILALLPAQSAGDMPPALQEEFMQRLDRQLVWMVSPGKKEDTAPAQYWLEHLQKTPFLTHVKGPMTAEQQQAWGRFYYEHRNAMLDPVTRDRLKEGGNLQANWILSQVYSAFSGVSGQELSHDPLMLVRGSQLALQQTSSQLRLQNGWLVAKEGSGKDRSGRSWYLLHGELNSSSFDMQQGHHAVTELNKLQQALRTQFPDAEVISRGTLFYSDYATQQAKHDIATLGSATVLGVLLLIYCVFRSLKPLMLCVLSISIGALAGTVATLGVFGELHFMTLVMSISIIGISADYAIYYLTERMVHGREVTPWQSMRKVLPALLMALATTVIAYLIMMFAPFPGLRQLAVFAAAGLTASCLTVVCWYPRLTKNLPVRPIPAMIMLMRWLALWRRNRLFYIGLPAVLAIFALLGISRLQVNDDIAQLQALPQDIHQQEKHIAALTGQRSDQKWFVIYGDNAEQTLQRLESFIPKLETEKQQGNISHYQRLPLSSLAQQHRDLDLIKAAIPNIMARLTDAGLTIDQPDIQPMTVMPDDWLNSAVSEGWRLMWITLPKGQSGVLLPVNGVKDSVLMRQLAEKQDGISWIDRKLAFDEMFQFYRTMLGWLLVGSITLIAVSYIVRLGLRRGVISLLPSLLSLGCGLAVLGFSGHSLNLFSILALVLVLGIGINYTLFFSNPRGTPLTSLLAISVAMCTSLLTLGMLVFSSTQAISSFGIVLCSGIFTAFLLSPLAMPERQKRKKKS</sequence>
<dbReference type="PANTHER" id="PTHR33406">
    <property type="entry name" value="MEMBRANE PROTEIN MJ1562-RELATED"/>
    <property type="match status" value="1"/>
</dbReference>
<keyword evidence="9" id="KW-1185">Reference proteome</keyword>
<evidence type="ECO:0000256" key="1">
    <source>
        <dbReference type="ARBA" id="ARBA00004651"/>
    </source>
</evidence>
<feature type="transmembrane region" description="Helical" evidence="6">
    <location>
        <begin position="264"/>
        <end position="283"/>
    </location>
</feature>
<evidence type="ECO:0000256" key="2">
    <source>
        <dbReference type="ARBA" id="ARBA00022475"/>
    </source>
</evidence>
<feature type="transmembrane region" description="Helical" evidence="6">
    <location>
        <begin position="434"/>
        <end position="454"/>
    </location>
</feature>
<feature type="transmembrane region" description="Helical" evidence="6">
    <location>
        <begin position="385"/>
        <end position="404"/>
    </location>
</feature>
<dbReference type="PANTHER" id="PTHR33406:SF13">
    <property type="entry name" value="MEMBRANE PROTEIN YDFJ"/>
    <property type="match status" value="1"/>
</dbReference>
<organism evidence="8 9">
    <name type="scientific">Xenorhabdus beddingii</name>
    <dbReference type="NCBI Taxonomy" id="40578"/>
    <lineage>
        <taxon>Bacteria</taxon>
        <taxon>Pseudomonadati</taxon>
        <taxon>Pseudomonadota</taxon>
        <taxon>Gammaproteobacteria</taxon>
        <taxon>Enterobacterales</taxon>
        <taxon>Morganellaceae</taxon>
        <taxon>Xenorhabdus</taxon>
    </lineage>
</organism>
<dbReference type="SUPFAM" id="SSF82866">
    <property type="entry name" value="Multidrug efflux transporter AcrB transmembrane domain"/>
    <property type="match status" value="2"/>
</dbReference>
<keyword evidence="3 6" id="KW-0812">Transmembrane</keyword>
<dbReference type="Gene3D" id="1.20.1640.10">
    <property type="entry name" value="Multidrug efflux transporter AcrB transmembrane domain"/>
    <property type="match status" value="2"/>
</dbReference>
<evidence type="ECO:0000256" key="3">
    <source>
        <dbReference type="ARBA" id="ARBA00022692"/>
    </source>
</evidence>
<dbReference type="Proteomes" id="UP000194204">
    <property type="component" value="Unassembled WGS sequence"/>
</dbReference>
<proteinExistence type="predicted"/>
<dbReference type="InterPro" id="IPR050545">
    <property type="entry name" value="Mycobact_MmpL"/>
</dbReference>
<feature type="transmembrane region" description="Helical" evidence="6">
    <location>
        <begin position="722"/>
        <end position="741"/>
    </location>
</feature>
<dbReference type="Pfam" id="PF03176">
    <property type="entry name" value="MMPL"/>
    <property type="match status" value="1"/>
</dbReference>
<comment type="subcellular location">
    <subcellularLocation>
        <location evidence="1">Cell membrane</location>
        <topology evidence="1">Multi-pass membrane protein</topology>
    </subcellularLocation>
</comment>